<reference evidence="1" key="1">
    <citation type="journal article" date="2021" name="Nat. Commun.">
        <title>Genetic determinants of endophytism in the Arabidopsis root mycobiome.</title>
        <authorList>
            <person name="Mesny F."/>
            <person name="Miyauchi S."/>
            <person name="Thiergart T."/>
            <person name="Pickel B."/>
            <person name="Atanasova L."/>
            <person name="Karlsson M."/>
            <person name="Huettel B."/>
            <person name="Barry K.W."/>
            <person name="Haridas S."/>
            <person name="Chen C."/>
            <person name="Bauer D."/>
            <person name="Andreopoulos W."/>
            <person name="Pangilinan J."/>
            <person name="LaButti K."/>
            <person name="Riley R."/>
            <person name="Lipzen A."/>
            <person name="Clum A."/>
            <person name="Drula E."/>
            <person name="Henrissat B."/>
            <person name="Kohler A."/>
            <person name="Grigoriev I.V."/>
            <person name="Martin F.M."/>
            <person name="Hacquard S."/>
        </authorList>
    </citation>
    <scope>NUCLEOTIDE SEQUENCE</scope>
    <source>
        <strain evidence="1">MPI-SDFR-AT-0068</strain>
    </source>
</reference>
<evidence type="ECO:0000313" key="1">
    <source>
        <dbReference type="EMBL" id="KAH7250976.1"/>
    </source>
</evidence>
<keyword evidence="2" id="KW-1185">Reference proteome</keyword>
<dbReference type="EMBL" id="JAGPXF010000003">
    <property type="protein sequence ID" value="KAH7250976.1"/>
    <property type="molecule type" value="Genomic_DNA"/>
</dbReference>
<dbReference type="Proteomes" id="UP000813427">
    <property type="component" value="Unassembled WGS sequence"/>
</dbReference>
<dbReference type="OrthoDB" id="539213at2759"/>
<proteinExistence type="predicted"/>
<accession>A0A8K0S3G1</accession>
<evidence type="ECO:0000313" key="2">
    <source>
        <dbReference type="Proteomes" id="UP000813427"/>
    </source>
</evidence>
<gene>
    <name evidence="1" type="ORF">BKA59DRAFT_523856</name>
</gene>
<organism evidence="1 2">
    <name type="scientific">Fusarium tricinctum</name>
    <dbReference type="NCBI Taxonomy" id="61284"/>
    <lineage>
        <taxon>Eukaryota</taxon>
        <taxon>Fungi</taxon>
        <taxon>Dikarya</taxon>
        <taxon>Ascomycota</taxon>
        <taxon>Pezizomycotina</taxon>
        <taxon>Sordariomycetes</taxon>
        <taxon>Hypocreomycetidae</taxon>
        <taxon>Hypocreales</taxon>
        <taxon>Nectriaceae</taxon>
        <taxon>Fusarium</taxon>
        <taxon>Fusarium tricinctum species complex</taxon>
    </lineage>
</organism>
<comment type="caution">
    <text evidence="1">The sequence shown here is derived from an EMBL/GenBank/DDBJ whole genome shotgun (WGS) entry which is preliminary data.</text>
</comment>
<sequence length="721" mass="80934">MLDLPAELLPQTDEDKFLKQKWKTRWECLKPVIVKLYTGNHGKNGKPATIDEIAAAMRRHYSFHAAHSVPGMSTSRVAIKRGSHEELFDIRKAKRHLKGKDSAVPPEGMQPGWLSSWILPYAAFVSALPMNPEEASPYGTQRATPKCLMISTPEATSPDQATDEPSPNLQLLYQKAVEVRSSLFLQGRLKEFMISMRQHDRNPWTPSVFTDLPSSPFVSDVPCNIDITMPLAQLGRWSIHVPHIKYEPIPAEQYNSMPDTLSFTESLQEVFTSGSSGIHWSRDLPVSREIISQALQDNPTSLQSEAERLATMAGNFELVESLFERILEESDYEFAFQISEITSIHPYHLATSYLSGGGPCCMMFNTLNSCMPTYLYQTGLDDIGHTVLDSLMVSILRSHTSIRPEIVNHDFGRHSRFPGEEKDTCGRWDADSPEVRELFSQGYSRIPTSWKHPFCHSAVQAVCHSLMMIFGGLFLRRCTECGIELRLGPVHTLIVTAFFFGQSGMAGETLFGPTAILICLISFGADVTLRAHVSTEEIIGIPTETGQLPARVMQNWSDDCQVGWSCLHQEVMSDAGSSYSTGVPDCGSQCKLGHEYLSKIQCTGPIIGLTWAAIQAELLTYRRVSEIGPWISTNFPMRALAAWLKQESSTFESLLVRNRLLKAHSLCGWFVSEQYAVGRYQDEDMVWPMAENVCRTRFDMMDDYQRSSFIFEIDSGGMWSD</sequence>
<name>A0A8K0S3G1_9HYPO</name>
<protein>
    <recommendedName>
        <fullName evidence="3">Clr5 domain-containing protein</fullName>
    </recommendedName>
</protein>
<dbReference type="AlphaFoldDB" id="A0A8K0S3G1"/>
<evidence type="ECO:0008006" key="3">
    <source>
        <dbReference type="Google" id="ProtNLM"/>
    </source>
</evidence>